<dbReference type="Gene3D" id="1.10.101.10">
    <property type="entry name" value="PGBD-like superfamily/PGBD"/>
    <property type="match status" value="2"/>
</dbReference>
<dbReference type="InterPro" id="IPR002502">
    <property type="entry name" value="Amidase_domain"/>
</dbReference>
<evidence type="ECO:0000256" key="5">
    <source>
        <dbReference type="ARBA" id="ARBA00023316"/>
    </source>
</evidence>
<evidence type="ECO:0000256" key="4">
    <source>
        <dbReference type="ARBA" id="ARBA00022801"/>
    </source>
</evidence>
<organism evidence="7 8">
    <name type="scientific">Exobacillus caeni</name>
    <dbReference type="NCBI Taxonomy" id="2574798"/>
    <lineage>
        <taxon>Bacteria</taxon>
        <taxon>Bacillati</taxon>
        <taxon>Bacillota</taxon>
        <taxon>Bacilli</taxon>
        <taxon>Bacillales</taxon>
        <taxon>Guptibacillaceae</taxon>
        <taxon>Exobacillus</taxon>
    </lineage>
</organism>
<comment type="similarity">
    <text evidence="2">Belongs to the N-acetylmuramoyl-L-alanine amidase 2 family.</text>
</comment>
<dbReference type="GO" id="GO:0071555">
    <property type="term" value="P:cell wall organization"/>
    <property type="evidence" value="ECO:0007669"/>
    <property type="project" value="UniProtKB-KW"/>
</dbReference>
<dbReference type="CDD" id="cd06583">
    <property type="entry name" value="PGRP"/>
    <property type="match status" value="1"/>
</dbReference>
<comment type="caution">
    <text evidence="7">The sequence shown here is derived from an EMBL/GenBank/DDBJ whole genome shotgun (WGS) entry which is preliminary data.</text>
</comment>
<dbReference type="GO" id="GO:0009253">
    <property type="term" value="P:peptidoglycan catabolic process"/>
    <property type="evidence" value="ECO:0007669"/>
    <property type="project" value="InterPro"/>
</dbReference>
<dbReference type="InterPro" id="IPR036505">
    <property type="entry name" value="Amidase/PGRP_sf"/>
</dbReference>
<dbReference type="InterPro" id="IPR051206">
    <property type="entry name" value="NAMLAA_amidase_2"/>
</dbReference>
<sequence>MSLEDKFQITRDYIPIGKSRPGTNNKGITFLVSHDTGNPGSTAYNNRAYFAQNVVSASAHAFIDDNFILEIIPLDEKAWHVRYNVPYDNRIFGKDANDASIGIELCWGDNINFKESYERYVWYHAYLCRKYNLDPETDIVAHSTLDPARRTDPENALNRYGITWGEYLADVKDYYNEFLDYEDVKAGQMAVPGLEIRGVQKDFVIQYGDRGPGVKRIQEYLIKAGMDLREHGVDGIFGPETLGAVRKFQRMYGLIEDGIVGPNTLGQLKKVLRNPGLQGQENPVRPYPGHYVMIGDRGRDVEAIQRAVNVTPDGIFGPVTEHAVRQYQGRMGLQVDGIIGPATWNVLF</sequence>
<dbReference type="Pfam" id="PF01471">
    <property type="entry name" value="PG_binding_1"/>
    <property type="match status" value="2"/>
</dbReference>
<comment type="catalytic activity">
    <reaction evidence="1">
        <text>Hydrolyzes the link between N-acetylmuramoyl residues and L-amino acid residues in certain cell-wall glycopeptides.</text>
        <dbReference type="EC" id="3.5.1.28"/>
    </reaction>
</comment>
<dbReference type="SUPFAM" id="SSF47090">
    <property type="entry name" value="PGBD-like"/>
    <property type="match status" value="2"/>
</dbReference>
<evidence type="ECO:0000313" key="8">
    <source>
        <dbReference type="Proteomes" id="UP000308230"/>
    </source>
</evidence>
<dbReference type="Pfam" id="PF01510">
    <property type="entry name" value="Amidase_2"/>
    <property type="match status" value="1"/>
</dbReference>
<dbReference type="GO" id="GO:0008745">
    <property type="term" value="F:N-acetylmuramoyl-L-alanine amidase activity"/>
    <property type="evidence" value="ECO:0007669"/>
    <property type="project" value="UniProtKB-EC"/>
</dbReference>
<protein>
    <recommendedName>
        <fullName evidence="3">N-acetylmuramoyl-L-alanine amidase</fullName>
        <ecNumber evidence="3">3.5.1.28</ecNumber>
    </recommendedName>
</protein>
<evidence type="ECO:0000256" key="2">
    <source>
        <dbReference type="ARBA" id="ARBA00007553"/>
    </source>
</evidence>
<evidence type="ECO:0000256" key="1">
    <source>
        <dbReference type="ARBA" id="ARBA00001561"/>
    </source>
</evidence>
<gene>
    <name evidence="7" type="ORF">FCL54_01320</name>
</gene>
<dbReference type="EC" id="3.5.1.28" evidence="3"/>
<keyword evidence="5" id="KW-0961">Cell wall biogenesis/degradation</keyword>
<name>A0A5R9F8Z3_9BACL</name>
<dbReference type="EMBL" id="SWLG01000001">
    <property type="protein sequence ID" value="TLS38979.1"/>
    <property type="molecule type" value="Genomic_DNA"/>
</dbReference>
<reference evidence="7 8" key="1">
    <citation type="submission" date="2019-04" db="EMBL/GenBank/DDBJ databases">
        <title>Bacillus caeni sp. nov., a bacterium isolated from mangrove sediment.</title>
        <authorList>
            <person name="Huang H."/>
            <person name="Mo K."/>
            <person name="Hu Y."/>
        </authorList>
    </citation>
    <scope>NUCLEOTIDE SEQUENCE [LARGE SCALE GENOMIC DNA]</scope>
    <source>
        <strain evidence="7 8">HB172195</strain>
    </source>
</reference>
<dbReference type="SMART" id="SM00644">
    <property type="entry name" value="Ami_2"/>
    <property type="match status" value="1"/>
</dbReference>
<dbReference type="PANTHER" id="PTHR30417">
    <property type="entry name" value="N-ACETYLMURAMOYL-L-ALANINE AMIDASE AMID"/>
    <property type="match status" value="1"/>
</dbReference>
<evidence type="ECO:0000256" key="3">
    <source>
        <dbReference type="ARBA" id="ARBA00011901"/>
    </source>
</evidence>
<feature type="domain" description="N-acetylmuramoyl-L-alanine amidase" evidence="6">
    <location>
        <begin position="18"/>
        <end position="154"/>
    </location>
</feature>
<dbReference type="InterPro" id="IPR002477">
    <property type="entry name" value="Peptidoglycan-bd-like"/>
</dbReference>
<dbReference type="Proteomes" id="UP000308230">
    <property type="component" value="Unassembled WGS sequence"/>
</dbReference>
<dbReference type="InterPro" id="IPR036365">
    <property type="entry name" value="PGBD-like_sf"/>
</dbReference>
<accession>A0A5R9F8Z3</accession>
<evidence type="ECO:0000259" key="6">
    <source>
        <dbReference type="SMART" id="SM00644"/>
    </source>
</evidence>
<dbReference type="SUPFAM" id="SSF55846">
    <property type="entry name" value="N-acetylmuramoyl-L-alanine amidase-like"/>
    <property type="match status" value="1"/>
</dbReference>
<proteinExistence type="inferred from homology"/>
<dbReference type="OrthoDB" id="9794294at2"/>
<dbReference type="PANTHER" id="PTHR30417:SF1">
    <property type="entry name" value="N-ACETYLMURAMOYL-L-ALANINE AMIDASE AMID"/>
    <property type="match status" value="1"/>
</dbReference>
<dbReference type="GO" id="GO:0009254">
    <property type="term" value="P:peptidoglycan turnover"/>
    <property type="evidence" value="ECO:0007669"/>
    <property type="project" value="TreeGrafter"/>
</dbReference>
<keyword evidence="8" id="KW-1185">Reference proteome</keyword>
<dbReference type="Gene3D" id="3.40.80.10">
    <property type="entry name" value="Peptidoglycan recognition protein-like"/>
    <property type="match status" value="1"/>
</dbReference>
<evidence type="ECO:0000313" key="7">
    <source>
        <dbReference type="EMBL" id="TLS38979.1"/>
    </source>
</evidence>
<dbReference type="InterPro" id="IPR036366">
    <property type="entry name" value="PGBDSf"/>
</dbReference>
<keyword evidence="4" id="KW-0378">Hydrolase</keyword>
<dbReference type="AlphaFoldDB" id="A0A5R9F8Z3"/>